<dbReference type="OrthoDB" id="9813092at2"/>
<feature type="domain" description="GST N-terminal" evidence="1">
    <location>
        <begin position="1"/>
        <end position="78"/>
    </location>
</feature>
<dbReference type="GO" id="GO:0006559">
    <property type="term" value="P:L-phenylalanine catabolic process"/>
    <property type="evidence" value="ECO:0007669"/>
    <property type="project" value="TreeGrafter"/>
</dbReference>
<evidence type="ECO:0000313" key="3">
    <source>
        <dbReference type="Proteomes" id="UP000193207"/>
    </source>
</evidence>
<gene>
    <name evidence="2" type="primary">yibF_2</name>
    <name evidence="2" type="ORF">ROH8110_03624</name>
</gene>
<dbReference type="GO" id="GO:0004364">
    <property type="term" value="F:glutathione transferase activity"/>
    <property type="evidence" value="ECO:0007669"/>
    <property type="project" value="TreeGrafter"/>
</dbReference>
<keyword evidence="3" id="KW-1185">Reference proteome</keyword>
<dbReference type="Proteomes" id="UP000193207">
    <property type="component" value="Unassembled WGS sequence"/>
</dbReference>
<evidence type="ECO:0000259" key="1">
    <source>
        <dbReference type="PROSITE" id="PS50404"/>
    </source>
</evidence>
<reference evidence="2 3" key="1">
    <citation type="submission" date="2017-03" db="EMBL/GenBank/DDBJ databases">
        <authorList>
            <person name="Afonso C.L."/>
            <person name="Miller P.J."/>
            <person name="Scott M.A."/>
            <person name="Spackman E."/>
            <person name="Goraichik I."/>
            <person name="Dimitrov K.M."/>
            <person name="Suarez D.L."/>
            <person name="Swayne D.E."/>
        </authorList>
    </citation>
    <scope>NUCLEOTIDE SEQUENCE [LARGE SCALE GENOMIC DNA]</scope>
    <source>
        <strain evidence="2 3">CECT 8110</strain>
    </source>
</reference>
<dbReference type="AlphaFoldDB" id="A0A1X6ZXE9"/>
<dbReference type="InterPro" id="IPR036249">
    <property type="entry name" value="Thioredoxin-like_sf"/>
</dbReference>
<proteinExistence type="predicted"/>
<dbReference type="InterPro" id="IPR004045">
    <property type="entry name" value="Glutathione_S-Trfase_N"/>
</dbReference>
<dbReference type="Gene3D" id="1.20.1050.10">
    <property type="match status" value="1"/>
</dbReference>
<dbReference type="GO" id="GO:0006749">
    <property type="term" value="P:glutathione metabolic process"/>
    <property type="evidence" value="ECO:0007669"/>
    <property type="project" value="TreeGrafter"/>
</dbReference>
<dbReference type="SUPFAM" id="SSF52833">
    <property type="entry name" value="Thioredoxin-like"/>
    <property type="match status" value="1"/>
</dbReference>
<dbReference type="PROSITE" id="PS50404">
    <property type="entry name" value="GST_NTER"/>
    <property type="match status" value="1"/>
</dbReference>
<dbReference type="EMBL" id="FWFU01000005">
    <property type="protein sequence ID" value="SLN64484.1"/>
    <property type="molecule type" value="Genomic_DNA"/>
</dbReference>
<sequence>MILIGRYLSPYTRRVAVSLNVLGMPFERRPLTAWHNLEDVRKVNPVGRIPALILDDGEVLFESSAILDHLDQVAGPKRALLPPQEPDRRADLRILAVCLGVMDKAAAARYEMVMRPEDKIHQPWVDHNLGQVRSGLAWLDAHFSHRPEGDDLPQTVISTVVMHDFLEIALADHLEMDRYPALGALSRKWRDADIFRATHPDIDTKQE</sequence>
<dbReference type="PANTHER" id="PTHR42673:SF21">
    <property type="entry name" value="GLUTATHIONE S-TRANSFERASE YFCF"/>
    <property type="match status" value="1"/>
</dbReference>
<dbReference type="RefSeq" id="WP_085819171.1">
    <property type="nucleotide sequence ID" value="NZ_FWFU01000005.1"/>
</dbReference>
<organism evidence="2 3">
    <name type="scientific">Roseovarius halotolerans</name>
    <dbReference type="NCBI Taxonomy" id="505353"/>
    <lineage>
        <taxon>Bacteria</taxon>
        <taxon>Pseudomonadati</taxon>
        <taxon>Pseudomonadota</taxon>
        <taxon>Alphaproteobacteria</taxon>
        <taxon>Rhodobacterales</taxon>
        <taxon>Roseobacteraceae</taxon>
        <taxon>Roseovarius</taxon>
    </lineage>
</organism>
<protein>
    <submittedName>
        <fullName evidence="2">Putative GST-like protein YibF</fullName>
    </submittedName>
</protein>
<dbReference type="Pfam" id="PF13417">
    <property type="entry name" value="GST_N_3"/>
    <property type="match status" value="1"/>
</dbReference>
<accession>A0A1X6ZXE9</accession>
<dbReference type="Gene3D" id="3.40.30.10">
    <property type="entry name" value="Glutaredoxin"/>
    <property type="match status" value="1"/>
</dbReference>
<name>A0A1X6ZXE9_9RHOB</name>
<dbReference type="PANTHER" id="PTHR42673">
    <property type="entry name" value="MALEYLACETOACETATE ISOMERASE"/>
    <property type="match status" value="1"/>
</dbReference>
<evidence type="ECO:0000313" key="2">
    <source>
        <dbReference type="EMBL" id="SLN64484.1"/>
    </source>
</evidence>
<dbReference type="GO" id="GO:0016034">
    <property type="term" value="F:maleylacetoacetate isomerase activity"/>
    <property type="evidence" value="ECO:0007669"/>
    <property type="project" value="TreeGrafter"/>
</dbReference>